<dbReference type="GO" id="GO:0019843">
    <property type="term" value="F:rRNA binding"/>
    <property type="evidence" value="ECO:0007669"/>
    <property type="project" value="UniProtKB-KW"/>
</dbReference>
<keyword evidence="3 9" id="KW-0698">rRNA processing</keyword>
<dbReference type="Proteomes" id="UP000178930">
    <property type="component" value="Unassembled WGS sequence"/>
</dbReference>
<keyword evidence="6 9" id="KW-0255">Endonuclease</keyword>
<comment type="function">
    <text evidence="9">Digests double-stranded RNA. Involved in the processing of primary rRNA transcript to yield the immediate precursors to the large and small rRNAs (23S and 16S). Processes some mRNAs, and tRNAs when they are encoded in the rRNA operon. Processes pre-crRNA and tracrRNA of type II CRISPR loci if present in the organism.</text>
</comment>
<keyword evidence="9" id="KW-0963">Cytoplasm</keyword>
<keyword evidence="9" id="KW-0699">rRNA-binding</keyword>
<comment type="caution">
    <text evidence="12">The sequence shown here is derived from an EMBL/GenBank/DDBJ whole genome shotgun (WGS) entry which is preliminary data.</text>
</comment>
<evidence type="ECO:0000256" key="5">
    <source>
        <dbReference type="ARBA" id="ARBA00022722"/>
    </source>
</evidence>
<reference evidence="12 13" key="1">
    <citation type="journal article" date="2016" name="Nat. Commun.">
        <title>Thousands of microbial genomes shed light on interconnected biogeochemical processes in an aquifer system.</title>
        <authorList>
            <person name="Anantharaman K."/>
            <person name="Brown C.T."/>
            <person name="Hug L.A."/>
            <person name="Sharon I."/>
            <person name="Castelle C.J."/>
            <person name="Probst A.J."/>
            <person name="Thomas B.C."/>
            <person name="Singh A."/>
            <person name="Wilkins M.J."/>
            <person name="Karaoz U."/>
            <person name="Brodie E.L."/>
            <person name="Williams K.H."/>
            <person name="Hubbard S.S."/>
            <person name="Banfield J.F."/>
        </authorList>
    </citation>
    <scope>NUCLEOTIDE SEQUENCE [LARGE SCALE GENOMIC DNA]</scope>
</reference>
<evidence type="ECO:0000259" key="11">
    <source>
        <dbReference type="PROSITE" id="PS50142"/>
    </source>
</evidence>
<feature type="domain" description="DRBM" evidence="10">
    <location>
        <begin position="160"/>
        <end position="229"/>
    </location>
</feature>
<dbReference type="STRING" id="1797532.A2729_01855"/>
<dbReference type="InterPro" id="IPR014720">
    <property type="entry name" value="dsRBD_dom"/>
</dbReference>
<dbReference type="GO" id="GO:0004525">
    <property type="term" value="F:ribonuclease III activity"/>
    <property type="evidence" value="ECO:0007669"/>
    <property type="project" value="UniProtKB-UniRule"/>
</dbReference>
<comment type="subunit">
    <text evidence="9">Homodimer.</text>
</comment>
<dbReference type="HAMAP" id="MF_00104">
    <property type="entry name" value="RNase_III"/>
    <property type="match status" value="1"/>
</dbReference>
<comment type="similarity">
    <text evidence="2">Belongs to the ribonuclease III family.</text>
</comment>
<accession>A0A1G1XZ72</accession>
<gene>
    <name evidence="9" type="primary">rnc</name>
    <name evidence="12" type="ORF">A2729_01855</name>
</gene>
<dbReference type="AlphaFoldDB" id="A0A1G1XZ72"/>
<dbReference type="GO" id="GO:0046872">
    <property type="term" value="F:metal ion binding"/>
    <property type="evidence" value="ECO:0007669"/>
    <property type="project" value="UniProtKB-KW"/>
</dbReference>
<comment type="subcellular location">
    <subcellularLocation>
        <location evidence="9">Cytoplasm</location>
    </subcellularLocation>
</comment>
<dbReference type="PROSITE" id="PS50137">
    <property type="entry name" value="DS_RBD"/>
    <property type="match status" value="1"/>
</dbReference>
<dbReference type="PROSITE" id="PS50142">
    <property type="entry name" value="RNASE_3_2"/>
    <property type="match status" value="1"/>
</dbReference>
<evidence type="ECO:0000256" key="6">
    <source>
        <dbReference type="ARBA" id="ARBA00022759"/>
    </source>
</evidence>
<dbReference type="GO" id="GO:0006364">
    <property type="term" value="P:rRNA processing"/>
    <property type="evidence" value="ECO:0007669"/>
    <property type="project" value="UniProtKB-UniRule"/>
</dbReference>
<comment type="catalytic activity">
    <reaction evidence="1 9">
        <text>Endonucleolytic cleavage to 5'-phosphomonoester.</text>
        <dbReference type="EC" id="3.1.26.3"/>
    </reaction>
</comment>
<protein>
    <recommendedName>
        <fullName evidence="9">Ribonuclease 3</fullName>
        <ecNumber evidence="9">3.1.26.3</ecNumber>
    </recommendedName>
    <alternativeName>
        <fullName evidence="9">Ribonuclease III</fullName>
        <shortName evidence="9">RNase III</shortName>
    </alternativeName>
</protein>
<proteinExistence type="inferred from homology"/>
<keyword evidence="9" id="KW-0460">Magnesium</keyword>
<comment type="cofactor">
    <cofactor evidence="9">
        <name>Mg(2+)</name>
        <dbReference type="ChEBI" id="CHEBI:18420"/>
    </cofactor>
</comment>
<dbReference type="NCBIfam" id="TIGR02191">
    <property type="entry name" value="RNaseIII"/>
    <property type="match status" value="1"/>
</dbReference>
<dbReference type="PANTHER" id="PTHR11207:SF0">
    <property type="entry name" value="RIBONUCLEASE 3"/>
    <property type="match status" value="1"/>
</dbReference>
<dbReference type="FunFam" id="1.10.1520.10:FF:000001">
    <property type="entry name" value="Ribonuclease 3"/>
    <property type="match status" value="1"/>
</dbReference>
<dbReference type="GO" id="GO:0006397">
    <property type="term" value="P:mRNA processing"/>
    <property type="evidence" value="ECO:0007669"/>
    <property type="project" value="UniProtKB-UniRule"/>
</dbReference>
<dbReference type="PANTHER" id="PTHR11207">
    <property type="entry name" value="RIBONUCLEASE III"/>
    <property type="match status" value="1"/>
</dbReference>
<dbReference type="PROSITE" id="PS00517">
    <property type="entry name" value="RNASE_3_1"/>
    <property type="match status" value="1"/>
</dbReference>
<keyword evidence="7 9" id="KW-0378">Hydrolase</keyword>
<keyword evidence="9" id="KW-0479">Metal-binding</keyword>
<keyword evidence="4 9" id="KW-0507">mRNA processing</keyword>
<keyword evidence="5 9" id="KW-0540">Nuclease</keyword>
<feature type="binding site" evidence="9">
    <location>
        <position position="119"/>
    </location>
    <ligand>
        <name>Mg(2+)</name>
        <dbReference type="ChEBI" id="CHEBI:18420"/>
    </ligand>
</feature>
<dbReference type="EMBL" id="MHIB01000010">
    <property type="protein sequence ID" value="OGY44870.1"/>
    <property type="molecule type" value="Genomic_DNA"/>
</dbReference>
<dbReference type="InterPro" id="IPR000999">
    <property type="entry name" value="RNase_III_dom"/>
</dbReference>
<dbReference type="Gene3D" id="3.30.160.20">
    <property type="match status" value="1"/>
</dbReference>
<dbReference type="CDD" id="cd10845">
    <property type="entry name" value="DSRM_RNAse_III_family"/>
    <property type="match status" value="1"/>
</dbReference>
<evidence type="ECO:0000256" key="2">
    <source>
        <dbReference type="ARBA" id="ARBA00010183"/>
    </source>
</evidence>
<dbReference type="Pfam" id="PF14622">
    <property type="entry name" value="Ribonucleas_3_3"/>
    <property type="match status" value="1"/>
</dbReference>
<keyword evidence="9" id="KW-0819">tRNA processing</keyword>
<evidence type="ECO:0000256" key="3">
    <source>
        <dbReference type="ARBA" id="ARBA00022552"/>
    </source>
</evidence>
<dbReference type="EC" id="3.1.26.3" evidence="9"/>
<feature type="domain" description="RNase III" evidence="11">
    <location>
        <begin position="4"/>
        <end position="133"/>
    </location>
</feature>
<dbReference type="SUPFAM" id="SSF54768">
    <property type="entry name" value="dsRNA-binding domain-like"/>
    <property type="match status" value="1"/>
</dbReference>
<evidence type="ECO:0000256" key="1">
    <source>
        <dbReference type="ARBA" id="ARBA00000109"/>
    </source>
</evidence>
<evidence type="ECO:0000256" key="9">
    <source>
        <dbReference type="HAMAP-Rule" id="MF_00104"/>
    </source>
</evidence>
<keyword evidence="8 9" id="KW-0694">RNA-binding</keyword>
<name>A0A1G1XZ72_9BACT</name>
<feature type="binding site" evidence="9">
    <location>
        <position position="46"/>
    </location>
    <ligand>
        <name>Mg(2+)</name>
        <dbReference type="ChEBI" id="CHEBI:18420"/>
    </ligand>
</feature>
<dbReference type="SUPFAM" id="SSF69065">
    <property type="entry name" value="RNase III domain-like"/>
    <property type="match status" value="1"/>
</dbReference>
<dbReference type="CDD" id="cd00593">
    <property type="entry name" value="RIBOc"/>
    <property type="match status" value="1"/>
</dbReference>
<evidence type="ECO:0000256" key="8">
    <source>
        <dbReference type="ARBA" id="ARBA00022884"/>
    </source>
</evidence>
<evidence type="ECO:0000256" key="4">
    <source>
        <dbReference type="ARBA" id="ARBA00022664"/>
    </source>
</evidence>
<evidence type="ECO:0000256" key="7">
    <source>
        <dbReference type="ARBA" id="ARBA00022801"/>
    </source>
</evidence>
<evidence type="ECO:0000313" key="12">
    <source>
        <dbReference type="EMBL" id="OGY44870.1"/>
    </source>
</evidence>
<feature type="active site" evidence="9">
    <location>
        <position position="122"/>
    </location>
</feature>
<dbReference type="GO" id="GO:0010468">
    <property type="term" value="P:regulation of gene expression"/>
    <property type="evidence" value="ECO:0007669"/>
    <property type="project" value="TreeGrafter"/>
</dbReference>
<dbReference type="InterPro" id="IPR011907">
    <property type="entry name" value="RNase_III"/>
</dbReference>
<dbReference type="Pfam" id="PF00035">
    <property type="entry name" value="dsrm"/>
    <property type="match status" value="1"/>
</dbReference>
<evidence type="ECO:0000313" key="13">
    <source>
        <dbReference type="Proteomes" id="UP000178930"/>
    </source>
</evidence>
<dbReference type="GO" id="GO:0005737">
    <property type="term" value="C:cytoplasm"/>
    <property type="evidence" value="ECO:0007669"/>
    <property type="project" value="UniProtKB-SubCell"/>
</dbReference>
<feature type="active site" evidence="9">
    <location>
        <position position="50"/>
    </location>
</feature>
<dbReference type="GO" id="GO:0008033">
    <property type="term" value="P:tRNA processing"/>
    <property type="evidence" value="ECO:0007669"/>
    <property type="project" value="UniProtKB-KW"/>
</dbReference>
<sequence>MKDFSNLEKKIGVHFKNKDLLKQAFVHRSYINENPNFEPSHNERLEFLGDAVLELVVTENLYQNYPNPEGELTNWRASLVNSQMLAKLAKKLALEDYLYLSRGEAKDKNSKARAYILANCFEALIGSIYLDQGYQTAKKFIAKYLLPELTEILAKQLYLDPKSKFQEIAQDKLGITPTYQVLKETGPDHAKKFKVGVYLDSNLIAAGLGTSKQEAQVKAAAIALKKKNWE</sequence>
<dbReference type="SMART" id="SM00535">
    <property type="entry name" value="RIBOc"/>
    <property type="match status" value="1"/>
</dbReference>
<dbReference type="InterPro" id="IPR036389">
    <property type="entry name" value="RNase_III_sf"/>
</dbReference>
<organism evidence="12 13">
    <name type="scientific">Candidatus Buchananbacteria bacterium RIFCSPHIGHO2_01_FULL_39_14</name>
    <dbReference type="NCBI Taxonomy" id="1797532"/>
    <lineage>
        <taxon>Bacteria</taxon>
        <taxon>Candidatus Buchananiibacteriota</taxon>
    </lineage>
</organism>
<dbReference type="SMART" id="SM00358">
    <property type="entry name" value="DSRM"/>
    <property type="match status" value="1"/>
</dbReference>
<feature type="binding site" evidence="9">
    <location>
        <position position="122"/>
    </location>
    <ligand>
        <name>Mg(2+)</name>
        <dbReference type="ChEBI" id="CHEBI:18420"/>
    </ligand>
</feature>
<dbReference type="Gene3D" id="1.10.1520.10">
    <property type="entry name" value="Ribonuclease III domain"/>
    <property type="match status" value="1"/>
</dbReference>
<evidence type="ECO:0000259" key="10">
    <source>
        <dbReference type="PROSITE" id="PS50137"/>
    </source>
</evidence>
<dbReference type="GO" id="GO:0003725">
    <property type="term" value="F:double-stranded RNA binding"/>
    <property type="evidence" value="ECO:0007669"/>
    <property type="project" value="TreeGrafter"/>
</dbReference>